<organism evidence="11 12">
    <name type="scientific">Necator americanus</name>
    <name type="common">Human hookworm</name>
    <dbReference type="NCBI Taxonomy" id="51031"/>
    <lineage>
        <taxon>Eukaryota</taxon>
        <taxon>Metazoa</taxon>
        <taxon>Ecdysozoa</taxon>
        <taxon>Nematoda</taxon>
        <taxon>Chromadorea</taxon>
        <taxon>Rhabditida</taxon>
        <taxon>Rhabditina</taxon>
        <taxon>Rhabditomorpha</taxon>
        <taxon>Strongyloidea</taxon>
        <taxon>Ancylostomatidae</taxon>
        <taxon>Bunostominae</taxon>
        <taxon>Necator</taxon>
    </lineage>
</organism>
<keyword evidence="3" id="KW-0418">Kinase</keyword>
<keyword evidence="1" id="KW-0808">Transferase</keyword>
<evidence type="ECO:0000256" key="6">
    <source>
        <dbReference type="ARBA" id="ARBA00038999"/>
    </source>
</evidence>
<comment type="catalytic activity">
    <reaction evidence="9">
        <text>L-tyrosyl-[protein] + ATP = O-phospho-L-tyrosyl-[protein] + ADP + H(+)</text>
        <dbReference type="Rhea" id="RHEA:10596"/>
        <dbReference type="Rhea" id="RHEA-COMP:10136"/>
        <dbReference type="Rhea" id="RHEA-COMP:20101"/>
        <dbReference type="ChEBI" id="CHEBI:15378"/>
        <dbReference type="ChEBI" id="CHEBI:30616"/>
        <dbReference type="ChEBI" id="CHEBI:46858"/>
        <dbReference type="ChEBI" id="CHEBI:61978"/>
        <dbReference type="ChEBI" id="CHEBI:456216"/>
        <dbReference type="EC" id="2.7.12.2"/>
    </reaction>
</comment>
<dbReference type="EC" id="2.7.12.2" evidence="6"/>
<evidence type="ECO:0000259" key="10">
    <source>
        <dbReference type="PROSITE" id="PS50011"/>
    </source>
</evidence>
<reference evidence="11 12" key="1">
    <citation type="submission" date="2023-08" db="EMBL/GenBank/DDBJ databases">
        <title>A Necator americanus chromosomal reference genome.</title>
        <authorList>
            <person name="Ilik V."/>
            <person name="Petrzelkova K.J."/>
            <person name="Pardy F."/>
            <person name="Fuh T."/>
            <person name="Niatou-Singa F.S."/>
            <person name="Gouil Q."/>
            <person name="Baker L."/>
            <person name="Ritchie M.E."/>
            <person name="Jex A.R."/>
            <person name="Gazzola D."/>
            <person name="Li H."/>
            <person name="Toshio Fujiwara R."/>
            <person name="Zhan B."/>
            <person name="Aroian R.V."/>
            <person name="Pafco B."/>
            <person name="Schwarz E.M."/>
        </authorList>
    </citation>
    <scope>NUCLEOTIDE SEQUENCE [LARGE SCALE GENOMIC DNA]</scope>
    <source>
        <strain evidence="11 12">Aroian</strain>
        <tissue evidence="11">Whole animal</tissue>
    </source>
</reference>
<comment type="similarity">
    <text evidence="5">Belongs to the protein kinase superfamily. STE Ser/Thr protein kinase family. MAP kinase kinase subfamily.</text>
</comment>
<evidence type="ECO:0000256" key="1">
    <source>
        <dbReference type="ARBA" id="ARBA00022679"/>
    </source>
</evidence>
<dbReference type="PANTHER" id="PTHR48013">
    <property type="entry name" value="DUAL SPECIFICITY MITOGEN-ACTIVATED PROTEIN KINASE KINASE 5-RELATED"/>
    <property type="match status" value="1"/>
</dbReference>
<evidence type="ECO:0000313" key="11">
    <source>
        <dbReference type="EMBL" id="KAK6727309.1"/>
    </source>
</evidence>
<protein>
    <recommendedName>
        <fullName evidence="6">mitogen-activated protein kinase kinase</fullName>
        <ecNumber evidence="6">2.7.12.2</ecNumber>
    </recommendedName>
</protein>
<dbReference type="SUPFAM" id="SSF56112">
    <property type="entry name" value="Protein kinase-like (PK-like)"/>
    <property type="match status" value="1"/>
</dbReference>
<evidence type="ECO:0000313" key="12">
    <source>
        <dbReference type="Proteomes" id="UP001303046"/>
    </source>
</evidence>
<keyword evidence="4" id="KW-0067">ATP-binding</keyword>
<dbReference type="SMART" id="SM00220">
    <property type="entry name" value="S_TKc"/>
    <property type="match status" value="1"/>
</dbReference>
<feature type="domain" description="Protein kinase" evidence="10">
    <location>
        <begin position="99"/>
        <end position="217"/>
    </location>
</feature>
<evidence type="ECO:0000256" key="2">
    <source>
        <dbReference type="ARBA" id="ARBA00022741"/>
    </source>
</evidence>
<dbReference type="SUPFAM" id="SSF54277">
    <property type="entry name" value="CAD &amp; PB1 domains"/>
    <property type="match status" value="1"/>
</dbReference>
<comment type="caution">
    <text evidence="11">The sequence shown here is derived from an EMBL/GenBank/DDBJ whole genome shotgun (WGS) entry which is preliminary data.</text>
</comment>
<dbReference type="InterPro" id="IPR011009">
    <property type="entry name" value="Kinase-like_dom_sf"/>
</dbReference>
<keyword evidence="2" id="KW-0547">Nucleotide-binding</keyword>
<comment type="catalytic activity">
    <reaction evidence="8">
        <text>L-threonyl-[protein] + ATP = O-phospho-L-threonyl-[protein] + ADP + H(+)</text>
        <dbReference type="Rhea" id="RHEA:46608"/>
        <dbReference type="Rhea" id="RHEA-COMP:11060"/>
        <dbReference type="Rhea" id="RHEA-COMP:11605"/>
        <dbReference type="ChEBI" id="CHEBI:15378"/>
        <dbReference type="ChEBI" id="CHEBI:30013"/>
        <dbReference type="ChEBI" id="CHEBI:30616"/>
        <dbReference type="ChEBI" id="CHEBI:61977"/>
        <dbReference type="ChEBI" id="CHEBI:456216"/>
        <dbReference type="EC" id="2.7.12.2"/>
    </reaction>
</comment>
<accession>A0ABR1BLJ0</accession>
<keyword evidence="12" id="KW-1185">Reference proteome</keyword>
<evidence type="ECO:0000256" key="4">
    <source>
        <dbReference type="ARBA" id="ARBA00022840"/>
    </source>
</evidence>
<proteinExistence type="inferred from homology"/>
<evidence type="ECO:0000256" key="8">
    <source>
        <dbReference type="ARBA" id="ARBA00049299"/>
    </source>
</evidence>
<dbReference type="PANTHER" id="PTHR48013:SF9">
    <property type="entry name" value="DUAL SPECIFICITY MITOGEN-ACTIVATED PROTEIN KINASE KINASE 5"/>
    <property type="match status" value="1"/>
</dbReference>
<dbReference type="Pfam" id="PF00069">
    <property type="entry name" value="Pkinase"/>
    <property type="match status" value="1"/>
</dbReference>
<sequence>MTSYLLNVNLSDGQTSILEISYVTLMFFDTVTAELSREYGTCDHFLYEDEDGDRIAVRNDEDLPAFASLLQSEGHAKIWLVQCTSTVLNEIPAIFPSDLKHLNMISHGQFGSVYRSIHLPTDRVLAIKSISFGEFDEKKDDVIKELALMKKCSPCQFVVSLVGASIDSQTLYICLEYMDGGSIGGYGALPVDVMKFATRCILEGLKYLWTNNIMHRI</sequence>
<comment type="catalytic activity">
    <reaction evidence="7">
        <text>L-seryl-[protein] + ATP = O-phospho-L-seryl-[protein] + ADP + H(+)</text>
        <dbReference type="Rhea" id="RHEA:17989"/>
        <dbReference type="Rhea" id="RHEA-COMP:9863"/>
        <dbReference type="Rhea" id="RHEA-COMP:11604"/>
        <dbReference type="ChEBI" id="CHEBI:15378"/>
        <dbReference type="ChEBI" id="CHEBI:29999"/>
        <dbReference type="ChEBI" id="CHEBI:30616"/>
        <dbReference type="ChEBI" id="CHEBI:83421"/>
        <dbReference type="ChEBI" id="CHEBI:456216"/>
        <dbReference type="EC" id="2.7.12.2"/>
    </reaction>
</comment>
<evidence type="ECO:0000256" key="5">
    <source>
        <dbReference type="ARBA" id="ARBA00038035"/>
    </source>
</evidence>
<name>A0ABR1BLJ0_NECAM</name>
<evidence type="ECO:0000256" key="7">
    <source>
        <dbReference type="ARBA" id="ARBA00049014"/>
    </source>
</evidence>
<evidence type="ECO:0000256" key="9">
    <source>
        <dbReference type="ARBA" id="ARBA00051693"/>
    </source>
</evidence>
<dbReference type="Proteomes" id="UP001303046">
    <property type="component" value="Unassembled WGS sequence"/>
</dbReference>
<dbReference type="Gene3D" id="1.10.510.10">
    <property type="entry name" value="Transferase(Phosphotransferase) domain 1"/>
    <property type="match status" value="1"/>
</dbReference>
<dbReference type="PROSITE" id="PS50011">
    <property type="entry name" value="PROTEIN_KINASE_DOM"/>
    <property type="match status" value="1"/>
</dbReference>
<dbReference type="Gene3D" id="3.10.20.90">
    <property type="entry name" value="Phosphatidylinositol 3-kinase Catalytic Subunit, Chain A, domain 1"/>
    <property type="match status" value="1"/>
</dbReference>
<gene>
    <name evidence="11" type="primary">Necator_chrI.g1296</name>
    <name evidence="11" type="ORF">RB195_005170</name>
</gene>
<dbReference type="EMBL" id="JAVFWL010000001">
    <property type="protein sequence ID" value="KAK6727309.1"/>
    <property type="molecule type" value="Genomic_DNA"/>
</dbReference>
<evidence type="ECO:0000256" key="3">
    <source>
        <dbReference type="ARBA" id="ARBA00022777"/>
    </source>
</evidence>
<dbReference type="InterPro" id="IPR000719">
    <property type="entry name" value="Prot_kinase_dom"/>
</dbReference>